<dbReference type="Pfam" id="PF01738">
    <property type="entry name" value="DLH"/>
    <property type="match status" value="1"/>
</dbReference>
<organism evidence="2 3">
    <name type="scientific">Cyphellophora attinorum</name>
    <dbReference type="NCBI Taxonomy" id="1664694"/>
    <lineage>
        <taxon>Eukaryota</taxon>
        <taxon>Fungi</taxon>
        <taxon>Dikarya</taxon>
        <taxon>Ascomycota</taxon>
        <taxon>Pezizomycotina</taxon>
        <taxon>Eurotiomycetes</taxon>
        <taxon>Chaetothyriomycetidae</taxon>
        <taxon>Chaetothyriales</taxon>
        <taxon>Cyphellophoraceae</taxon>
        <taxon>Cyphellophora</taxon>
    </lineage>
</organism>
<feature type="domain" description="Dienelactone hydrolase" evidence="1">
    <location>
        <begin position="143"/>
        <end position="285"/>
    </location>
</feature>
<dbReference type="InterPro" id="IPR029058">
    <property type="entry name" value="AB_hydrolase_fold"/>
</dbReference>
<accession>A0A0N1HE85</accession>
<dbReference type="SUPFAM" id="SSF53474">
    <property type="entry name" value="alpha/beta-Hydrolases"/>
    <property type="match status" value="1"/>
</dbReference>
<dbReference type="InterPro" id="IPR002925">
    <property type="entry name" value="Dienelactn_hydro"/>
</dbReference>
<name>A0A0N1HE85_9EURO</name>
<dbReference type="PANTHER" id="PTHR17630">
    <property type="entry name" value="DIENELACTONE HYDROLASE"/>
    <property type="match status" value="1"/>
</dbReference>
<dbReference type="RefSeq" id="XP_018003610.1">
    <property type="nucleotide sequence ID" value="XM_018147014.1"/>
</dbReference>
<evidence type="ECO:0000259" key="1">
    <source>
        <dbReference type="Pfam" id="PF01738"/>
    </source>
</evidence>
<dbReference type="OrthoDB" id="10019231at2759"/>
<gene>
    <name evidence="2" type="ORF">AB675_6705</name>
</gene>
<dbReference type="Proteomes" id="UP000038010">
    <property type="component" value="Unassembled WGS sequence"/>
</dbReference>
<dbReference type="EMBL" id="LFJN01000005">
    <property type="protein sequence ID" value="KPI43647.1"/>
    <property type="molecule type" value="Genomic_DNA"/>
</dbReference>
<evidence type="ECO:0000313" key="2">
    <source>
        <dbReference type="EMBL" id="KPI43647.1"/>
    </source>
</evidence>
<comment type="caution">
    <text evidence="2">The sequence shown here is derived from an EMBL/GenBank/DDBJ whole genome shotgun (WGS) entry which is preliminary data.</text>
</comment>
<dbReference type="Gene3D" id="3.40.50.1820">
    <property type="entry name" value="alpha/beta hydrolase"/>
    <property type="match status" value="1"/>
</dbReference>
<dbReference type="AlphaFoldDB" id="A0A0N1HE85"/>
<keyword evidence="3" id="KW-1185">Reference proteome</keyword>
<dbReference type="PANTHER" id="PTHR17630:SF105">
    <property type="entry name" value="DIENELACTONE HYDROLASE FAMILY PROTEIN (AFU_ORTHOLOGUE AFUA_4G08790)"/>
    <property type="match status" value="1"/>
</dbReference>
<dbReference type="GeneID" id="28738894"/>
<dbReference type="VEuPathDB" id="FungiDB:AB675_6705"/>
<reference evidence="2 3" key="1">
    <citation type="submission" date="2015-06" db="EMBL/GenBank/DDBJ databases">
        <title>Draft genome of the ant-associated black yeast Phialophora attae CBS 131958.</title>
        <authorList>
            <person name="Moreno L.F."/>
            <person name="Stielow B.J."/>
            <person name="de Hoog S."/>
            <person name="Vicente V.A."/>
            <person name="Weiss V.A."/>
            <person name="de Vries M."/>
            <person name="Cruz L.M."/>
            <person name="Souza E.M."/>
        </authorList>
    </citation>
    <scope>NUCLEOTIDE SEQUENCE [LARGE SCALE GENOMIC DNA]</scope>
    <source>
        <strain evidence="2 3">CBS 131958</strain>
    </source>
</reference>
<evidence type="ECO:0000313" key="3">
    <source>
        <dbReference type="Proteomes" id="UP000038010"/>
    </source>
</evidence>
<protein>
    <recommendedName>
        <fullName evidence="1">Dienelactone hydrolase domain-containing protein</fullName>
    </recommendedName>
</protein>
<sequence length="286" mass="31160">MSCAACFTGTPQTATPRGTYSHLYGCRTYTATPTDPHPSGSVILYLPDFFSHKLPNNALLCDAYAGATGCTVVFPDIVMWGGVDPSWMPLFEVFYGTEPVSWWWKVVCAVRLLPMAPQFLLGMPDRAYPRVVAFARALRDGMGEEAKLGVAGFCWGGFGATVLCKEKYLGLDGAERRLVDAAFTGHPSKLNSPRDVVEAVGSGVPYSVAVADIDFMFDKKVSEEAEAALRGKYGSSGEGGKVWELRVHEGAHHGFCVRAREGVKADEQGREAALQQAVEWFKKYLL</sequence>
<dbReference type="GO" id="GO:0016787">
    <property type="term" value="F:hydrolase activity"/>
    <property type="evidence" value="ECO:0007669"/>
    <property type="project" value="InterPro"/>
</dbReference>
<dbReference type="STRING" id="1664694.A0A0N1HE85"/>
<proteinExistence type="predicted"/>